<dbReference type="Proteomes" id="UP000306102">
    <property type="component" value="Unassembled WGS sequence"/>
</dbReference>
<dbReference type="EMBL" id="SDRB02012690">
    <property type="protein sequence ID" value="THF96971.1"/>
    <property type="molecule type" value="Genomic_DNA"/>
</dbReference>
<dbReference type="Gene3D" id="1.20.140.40">
    <property type="entry name" value="Invertase/pectin methylesterase inhibitor family protein"/>
    <property type="match status" value="1"/>
</dbReference>
<feature type="domain" description="Pectinesterase inhibitor" evidence="3">
    <location>
        <begin position="46"/>
        <end position="207"/>
    </location>
</feature>
<dbReference type="STRING" id="542762.A0A4S4D3T2"/>
<protein>
    <recommendedName>
        <fullName evidence="3">Pectinesterase inhibitor domain-containing protein</fullName>
    </recommendedName>
</protein>
<dbReference type="Pfam" id="PF04043">
    <property type="entry name" value="PMEI"/>
    <property type="match status" value="1"/>
</dbReference>
<dbReference type="Gene3D" id="3.20.20.70">
    <property type="entry name" value="Aldolase class I"/>
    <property type="match status" value="1"/>
</dbReference>
<dbReference type="PANTHER" id="PTHR31080">
    <property type="entry name" value="PECTINESTERASE INHIBITOR-LIKE"/>
    <property type="match status" value="1"/>
</dbReference>
<accession>A0A4S4D3T2</accession>
<dbReference type="SUPFAM" id="SSF101148">
    <property type="entry name" value="Plant invertase/pectin methylesterase inhibitor"/>
    <property type="match status" value="1"/>
</dbReference>
<evidence type="ECO:0000256" key="1">
    <source>
        <dbReference type="ARBA" id="ARBA00022729"/>
    </source>
</evidence>
<comment type="caution">
    <text evidence="4">The sequence shown here is derived from an EMBL/GenBank/DDBJ whole genome shotgun (WGS) entry which is preliminary data.</text>
</comment>
<feature type="signal peptide" evidence="2">
    <location>
        <begin position="1"/>
        <end position="34"/>
    </location>
</feature>
<dbReference type="SMART" id="SM00856">
    <property type="entry name" value="PMEI"/>
    <property type="match status" value="1"/>
</dbReference>
<dbReference type="NCBIfam" id="TIGR01614">
    <property type="entry name" value="PME_inhib"/>
    <property type="match status" value="1"/>
</dbReference>
<evidence type="ECO:0000256" key="2">
    <source>
        <dbReference type="SAM" id="SignalP"/>
    </source>
</evidence>
<keyword evidence="1 2" id="KW-0732">Signal</keyword>
<dbReference type="PANTHER" id="PTHR31080:SF15">
    <property type="entry name" value="INVERTASE"/>
    <property type="match status" value="1"/>
</dbReference>
<reference evidence="4 5" key="1">
    <citation type="journal article" date="2018" name="Proc. Natl. Acad. Sci. U.S.A.">
        <title>Draft genome sequence of Camellia sinensis var. sinensis provides insights into the evolution of the tea genome and tea quality.</title>
        <authorList>
            <person name="Wei C."/>
            <person name="Yang H."/>
            <person name="Wang S."/>
            <person name="Zhao J."/>
            <person name="Liu C."/>
            <person name="Gao L."/>
            <person name="Xia E."/>
            <person name="Lu Y."/>
            <person name="Tai Y."/>
            <person name="She G."/>
            <person name="Sun J."/>
            <person name="Cao H."/>
            <person name="Tong W."/>
            <person name="Gao Q."/>
            <person name="Li Y."/>
            <person name="Deng W."/>
            <person name="Jiang X."/>
            <person name="Wang W."/>
            <person name="Chen Q."/>
            <person name="Zhang S."/>
            <person name="Li H."/>
            <person name="Wu J."/>
            <person name="Wang P."/>
            <person name="Li P."/>
            <person name="Shi C."/>
            <person name="Zheng F."/>
            <person name="Jian J."/>
            <person name="Huang B."/>
            <person name="Shan D."/>
            <person name="Shi M."/>
            <person name="Fang C."/>
            <person name="Yue Y."/>
            <person name="Li F."/>
            <person name="Li D."/>
            <person name="Wei S."/>
            <person name="Han B."/>
            <person name="Jiang C."/>
            <person name="Yin Y."/>
            <person name="Xia T."/>
            <person name="Zhang Z."/>
            <person name="Bennetzen J.L."/>
            <person name="Zhao S."/>
            <person name="Wan X."/>
        </authorList>
    </citation>
    <scope>NUCLEOTIDE SEQUENCE [LARGE SCALE GENOMIC DNA]</scope>
    <source>
        <strain evidence="5">cv. Shuchazao</strain>
        <tissue evidence="4">Leaf</tissue>
    </source>
</reference>
<dbReference type="CDD" id="cd15798">
    <property type="entry name" value="PMEI-like_3"/>
    <property type="match status" value="1"/>
</dbReference>
<name>A0A4S4D3T2_CAMSN</name>
<evidence type="ECO:0000313" key="5">
    <source>
        <dbReference type="Proteomes" id="UP000306102"/>
    </source>
</evidence>
<dbReference type="InterPro" id="IPR013785">
    <property type="entry name" value="Aldolase_TIM"/>
</dbReference>
<gene>
    <name evidence="4" type="ORF">TEA_003602</name>
</gene>
<dbReference type="InterPro" id="IPR051955">
    <property type="entry name" value="PME_Inhibitor"/>
</dbReference>
<dbReference type="InterPro" id="IPR035513">
    <property type="entry name" value="Invertase/methylesterase_inhib"/>
</dbReference>
<evidence type="ECO:0000259" key="3">
    <source>
        <dbReference type="SMART" id="SM00856"/>
    </source>
</evidence>
<proteinExistence type="predicted"/>
<dbReference type="AlphaFoldDB" id="A0A4S4D3T2"/>
<sequence length="343" mass="37597">MEAQSLPNPCSFNVLTFFFIILLLISHHTQPVSASTATATASTMQAYTNFISAACNTTTYPPLCFKTLSRYAVVVQTNPWKLSNAALNVTLKAAKSTSKLVSKLAQHNGLTPRDVAAIKTCVENVKSSIDELKQSIQAMGTVGSSSDKRFQMDSVKTWMSAAITDETTCTDGFYGSIFLHNAVTENHREFILHREDGSSTAVSSSSIVRTVRPPHHQGKGFHKDLIKLISDAVNIPVIASSGAGAYLFRHRSDATVEPHFGNWFGIIQKLCCATVKSLFINEGKHGGEAIVEAVQLIAEHVKVYDCQLHPDSIEVIDKVQQETKSRADSRFDMDVFGNLEGRW</sequence>
<dbReference type="InterPro" id="IPR006501">
    <property type="entry name" value="Pectinesterase_inhib_dom"/>
</dbReference>
<organism evidence="4 5">
    <name type="scientific">Camellia sinensis var. sinensis</name>
    <name type="common">China tea</name>
    <dbReference type="NCBI Taxonomy" id="542762"/>
    <lineage>
        <taxon>Eukaryota</taxon>
        <taxon>Viridiplantae</taxon>
        <taxon>Streptophyta</taxon>
        <taxon>Embryophyta</taxon>
        <taxon>Tracheophyta</taxon>
        <taxon>Spermatophyta</taxon>
        <taxon>Magnoliopsida</taxon>
        <taxon>eudicotyledons</taxon>
        <taxon>Gunneridae</taxon>
        <taxon>Pentapetalae</taxon>
        <taxon>asterids</taxon>
        <taxon>Ericales</taxon>
        <taxon>Theaceae</taxon>
        <taxon>Camellia</taxon>
    </lineage>
</organism>
<evidence type="ECO:0000313" key="4">
    <source>
        <dbReference type="EMBL" id="THF96971.1"/>
    </source>
</evidence>
<feature type="chain" id="PRO_5020726936" description="Pectinesterase inhibitor domain-containing protein" evidence="2">
    <location>
        <begin position="35"/>
        <end position="343"/>
    </location>
</feature>
<keyword evidence="5" id="KW-1185">Reference proteome</keyword>
<dbReference type="GO" id="GO:0004857">
    <property type="term" value="F:enzyme inhibitor activity"/>
    <property type="evidence" value="ECO:0007669"/>
    <property type="project" value="InterPro"/>
</dbReference>